<sequence length="378" mass="37983">MLLLVGLAVLPEVGEGAVALATVRAGVRPLPRVNAAMFCQAHGDGEGLATHFAGKGPLTCVQAPVVLQVGTLAEGLAAVRTRVWPLTCVDAPVHLQRGLCAEQLLTLTTLQAPAPGRGRGSCGGRTPQGGRGGDWCASGPGDPGGGGLLSQDLARPSSCMGRLMRLQPGCRAHFLATGAALEAPGGLGCSSGAAMLTEPQGGREGGPTGWAAVGLAPGMGHELVHLQQPAQQEGAGALATLVGVLARVVVAVHEQAVGAMKAHPAFLAAVGEVLGVHQAMLPQCGTLREGLATVPAPVGPLPCVREPVAGQVGRRVEGLGAVRTGEGPLTGVRAQVVTHVRLLLKHLATDATLVAPLQPMNETLVPGQLQGLAELPAA</sequence>
<dbReference type="PANTHER" id="PTHR33426:SF32">
    <property type="match status" value="1"/>
</dbReference>
<dbReference type="AlphaFoldDB" id="M3Z6P2"/>
<proteinExistence type="predicted"/>
<dbReference type="PANTHER" id="PTHR33426">
    <property type="entry name" value="C2H2-TYPE DOMAIN-CONTAINING PROTEIN"/>
    <property type="match status" value="1"/>
</dbReference>
<accession>M3Z6P2</accession>
<evidence type="ECO:0008006" key="4">
    <source>
        <dbReference type="Google" id="ProtNLM"/>
    </source>
</evidence>
<reference evidence="3" key="1">
    <citation type="submission" date="2024-06" db="UniProtKB">
        <authorList>
            <consortium name="Ensembl"/>
        </authorList>
    </citation>
    <scope>IDENTIFICATION</scope>
</reference>
<dbReference type="InParanoid" id="M3Z6P2"/>
<dbReference type="EMBL" id="AEYP01068525">
    <property type="status" value="NOT_ANNOTATED_CDS"/>
    <property type="molecule type" value="Genomic_DNA"/>
</dbReference>
<evidence type="ECO:0000256" key="1">
    <source>
        <dbReference type="SAM" id="MobiDB-lite"/>
    </source>
</evidence>
<feature type="chain" id="PRO_5004045830" description="Secreted protein" evidence="2">
    <location>
        <begin position="17"/>
        <end position="378"/>
    </location>
</feature>
<name>M3Z6P2_MUSPF</name>
<dbReference type="HOGENOM" id="CLU_731511_0_0_1"/>
<protein>
    <recommendedName>
        <fullName evidence="4">Secreted protein</fullName>
    </recommendedName>
</protein>
<evidence type="ECO:0000256" key="2">
    <source>
        <dbReference type="SAM" id="SignalP"/>
    </source>
</evidence>
<keyword evidence="2" id="KW-0732">Signal</keyword>
<organism evidence="3">
    <name type="scientific">Mustela putorius furo</name>
    <name type="common">European domestic ferret</name>
    <name type="synonym">Mustela furo</name>
    <dbReference type="NCBI Taxonomy" id="9669"/>
    <lineage>
        <taxon>Eukaryota</taxon>
        <taxon>Metazoa</taxon>
        <taxon>Chordata</taxon>
        <taxon>Craniata</taxon>
        <taxon>Vertebrata</taxon>
        <taxon>Euteleostomi</taxon>
        <taxon>Mammalia</taxon>
        <taxon>Eutheria</taxon>
        <taxon>Laurasiatheria</taxon>
        <taxon>Carnivora</taxon>
        <taxon>Caniformia</taxon>
        <taxon>Musteloidea</taxon>
        <taxon>Mustelidae</taxon>
        <taxon>Mustelinae</taxon>
        <taxon>Mustela</taxon>
    </lineage>
</organism>
<feature type="compositionally biased region" description="Gly residues" evidence="1">
    <location>
        <begin position="117"/>
        <end position="133"/>
    </location>
</feature>
<dbReference type="Ensembl" id="ENSMPUT00000019534.1">
    <property type="protein sequence ID" value="ENSMPUP00000019255.1"/>
    <property type="gene ID" value="ENSMPUG00000019382.1"/>
</dbReference>
<evidence type="ECO:0000313" key="3">
    <source>
        <dbReference type="Ensembl" id="ENSMPUP00000019255.1"/>
    </source>
</evidence>
<feature type="region of interest" description="Disordered" evidence="1">
    <location>
        <begin position="115"/>
        <end position="141"/>
    </location>
</feature>
<feature type="signal peptide" evidence="2">
    <location>
        <begin position="1"/>
        <end position="16"/>
    </location>
</feature>